<feature type="repeat" description="Hemopexin" evidence="1">
    <location>
        <begin position="55"/>
        <end position="107"/>
    </location>
</feature>
<accession>A0AAE0HTM6</accession>
<evidence type="ECO:0000313" key="2">
    <source>
        <dbReference type="EMBL" id="KAK3312374.1"/>
    </source>
</evidence>
<dbReference type="Proteomes" id="UP001283341">
    <property type="component" value="Unassembled WGS sequence"/>
</dbReference>
<dbReference type="SMART" id="SM00120">
    <property type="entry name" value="HX"/>
    <property type="match status" value="3"/>
</dbReference>
<evidence type="ECO:0000256" key="1">
    <source>
        <dbReference type="PROSITE-ProRule" id="PRU01011"/>
    </source>
</evidence>
<reference evidence="2" key="2">
    <citation type="submission" date="2023-06" db="EMBL/GenBank/DDBJ databases">
        <authorList>
            <consortium name="Lawrence Berkeley National Laboratory"/>
            <person name="Haridas S."/>
            <person name="Hensen N."/>
            <person name="Bonometti L."/>
            <person name="Westerberg I."/>
            <person name="Brannstrom I.O."/>
            <person name="Guillou S."/>
            <person name="Cros-Aarteil S."/>
            <person name="Calhoun S."/>
            <person name="Kuo A."/>
            <person name="Mondo S."/>
            <person name="Pangilinan J."/>
            <person name="Riley R."/>
            <person name="Labutti K."/>
            <person name="Andreopoulos B."/>
            <person name="Lipzen A."/>
            <person name="Chen C."/>
            <person name="Yanf M."/>
            <person name="Daum C."/>
            <person name="Ng V."/>
            <person name="Clum A."/>
            <person name="Steindorff A."/>
            <person name="Ohm R."/>
            <person name="Martin F."/>
            <person name="Silar P."/>
            <person name="Natvig D."/>
            <person name="Lalanne C."/>
            <person name="Gautier V."/>
            <person name="Ament-Velasquez S.L."/>
            <person name="Kruys A."/>
            <person name="Hutchinson M.I."/>
            <person name="Powell A.J."/>
            <person name="Barry K."/>
            <person name="Miller A.N."/>
            <person name="Grigoriev I.V."/>
            <person name="Debuchy R."/>
            <person name="Gladieux P."/>
            <person name="Thoren M.H."/>
            <person name="Johannesson H."/>
        </authorList>
    </citation>
    <scope>NUCLEOTIDE SEQUENCE</scope>
    <source>
        <strain evidence="2">CBS 118394</strain>
    </source>
</reference>
<sequence>MRTCFPVPYNPGQAYFFHGAKYARVKFTPSSSTEEITYGPASISQNWKTLTEAGFDSVDAALPVPGHPNQVYFFSGSKYVKIQFTPSSTEERIVFGPRRIGDKWKTLAQAGFFTVDAVLPVPGHVDQAYFFSGDEYVKVRFTAGTSQEEILYGPRKIWDEWKTLAKAGFSTIDAILPVPGHENDQAYFFSGSQYCRIKFTPSSPHEEITYGPASVPGEWKSLTWGW</sequence>
<dbReference type="AlphaFoldDB" id="A0AAE0HTM6"/>
<dbReference type="EMBL" id="JAUEDM010000009">
    <property type="protein sequence ID" value="KAK3312374.1"/>
    <property type="molecule type" value="Genomic_DNA"/>
</dbReference>
<dbReference type="InterPro" id="IPR018487">
    <property type="entry name" value="Hemopexin-like_repeat"/>
</dbReference>
<protein>
    <submittedName>
        <fullName evidence="2">Hemopexin-like domain-containing protein</fullName>
    </submittedName>
</protein>
<dbReference type="InterPro" id="IPR036375">
    <property type="entry name" value="Hemopexin-like_dom_sf"/>
</dbReference>
<dbReference type="Gene3D" id="2.110.10.10">
    <property type="entry name" value="Hemopexin-like domain"/>
    <property type="match status" value="1"/>
</dbReference>
<gene>
    <name evidence="2" type="ORF">B0H66DRAFT_633078</name>
</gene>
<dbReference type="PROSITE" id="PS51642">
    <property type="entry name" value="HEMOPEXIN_2"/>
    <property type="match status" value="1"/>
</dbReference>
<evidence type="ECO:0000313" key="3">
    <source>
        <dbReference type="Proteomes" id="UP001283341"/>
    </source>
</evidence>
<reference evidence="2" key="1">
    <citation type="journal article" date="2023" name="Mol. Phylogenet. Evol.">
        <title>Genome-scale phylogeny and comparative genomics of the fungal order Sordariales.</title>
        <authorList>
            <person name="Hensen N."/>
            <person name="Bonometti L."/>
            <person name="Westerberg I."/>
            <person name="Brannstrom I.O."/>
            <person name="Guillou S."/>
            <person name="Cros-Aarteil S."/>
            <person name="Calhoun S."/>
            <person name="Haridas S."/>
            <person name="Kuo A."/>
            <person name="Mondo S."/>
            <person name="Pangilinan J."/>
            <person name="Riley R."/>
            <person name="LaButti K."/>
            <person name="Andreopoulos B."/>
            <person name="Lipzen A."/>
            <person name="Chen C."/>
            <person name="Yan M."/>
            <person name="Daum C."/>
            <person name="Ng V."/>
            <person name="Clum A."/>
            <person name="Steindorff A."/>
            <person name="Ohm R.A."/>
            <person name="Martin F."/>
            <person name="Silar P."/>
            <person name="Natvig D.O."/>
            <person name="Lalanne C."/>
            <person name="Gautier V."/>
            <person name="Ament-Velasquez S.L."/>
            <person name="Kruys A."/>
            <person name="Hutchinson M.I."/>
            <person name="Powell A.J."/>
            <person name="Barry K."/>
            <person name="Miller A.N."/>
            <person name="Grigoriev I.V."/>
            <person name="Debuchy R."/>
            <person name="Gladieux P."/>
            <person name="Hiltunen Thoren M."/>
            <person name="Johannesson H."/>
        </authorList>
    </citation>
    <scope>NUCLEOTIDE SEQUENCE</scope>
    <source>
        <strain evidence="2">CBS 118394</strain>
    </source>
</reference>
<keyword evidence="3" id="KW-1185">Reference proteome</keyword>
<comment type="caution">
    <text evidence="2">The sequence shown here is derived from an EMBL/GenBank/DDBJ whole genome shotgun (WGS) entry which is preliminary data.</text>
</comment>
<proteinExistence type="predicted"/>
<dbReference type="SUPFAM" id="SSF50923">
    <property type="entry name" value="Hemopexin-like domain"/>
    <property type="match status" value="1"/>
</dbReference>
<name>A0AAE0HTM6_9PEZI</name>
<organism evidence="2 3">
    <name type="scientific">Apodospora peruviana</name>
    <dbReference type="NCBI Taxonomy" id="516989"/>
    <lineage>
        <taxon>Eukaryota</taxon>
        <taxon>Fungi</taxon>
        <taxon>Dikarya</taxon>
        <taxon>Ascomycota</taxon>
        <taxon>Pezizomycotina</taxon>
        <taxon>Sordariomycetes</taxon>
        <taxon>Sordariomycetidae</taxon>
        <taxon>Sordariales</taxon>
        <taxon>Lasiosphaeriaceae</taxon>
        <taxon>Apodospora</taxon>
    </lineage>
</organism>